<organism evidence="1 2">
    <name type="scientific">Actinomadura adrarensis</name>
    <dbReference type="NCBI Taxonomy" id="1819600"/>
    <lineage>
        <taxon>Bacteria</taxon>
        <taxon>Bacillati</taxon>
        <taxon>Actinomycetota</taxon>
        <taxon>Actinomycetes</taxon>
        <taxon>Streptosporangiales</taxon>
        <taxon>Thermomonosporaceae</taxon>
        <taxon>Actinomadura</taxon>
    </lineage>
</organism>
<evidence type="ECO:0008006" key="3">
    <source>
        <dbReference type="Google" id="ProtNLM"/>
    </source>
</evidence>
<comment type="caution">
    <text evidence="1">The sequence shown here is derived from an EMBL/GenBank/DDBJ whole genome shotgun (WGS) entry which is preliminary data.</text>
</comment>
<evidence type="ECO:0000313" key="1">
    <source>
        <dbReference type="EMBL" id="MFD0857312.1"/>
    </source>
</evidence>
<evidence type="ECO:0000313" key="2">
    <source>
        <dbReference type="Proteomes" id="UP001597083"/>
    </source>
</evidence>
<reference evidence="2" key="1">
    <citation type="journal article" date="2019" name="Int. J. Syst. Evol. Microbiol.">
        <title>The Global Catalogue of Microorganisms (GCM) 10K type strain sequencing project: providing services to taxonomists for standard genome sequencing and annotation.</title>
        <authorList>
            <consortium name="The Broad Institute Genomics Platform"/>
            <consortium name="The Broad Institute Genome Sequencing Center for Infectious Disease"/>
            <person name="Wu L."/>
            <person name="Ma J."/>
        </authorList>
    </citation>
    <scope>NUCLEOTIDE SEQUENCE [LARGE SCALE GENOMIC DNA]</scope>
    <source>
        <strain evidence="2">JCM 31696</strain>
    </source>
</reference>
<accession>A0ABW3CUP4</accession>
<protein>
    <recommendedName>
        <fullName evidence="3">Helix-turn-helix transcriptional regulator</fullName>
    </recommendedName>
</protein>
<sequence length="278" mass="30750">MEFPSFGVLLRRLLDHRQLDVGSLSHAAGVSEAELRDVVDGRLPGADLLRALAPALKLHPADLFVMACQKVPDELAPLDASARRYVKYLVGYALCLPSDQRFDLRWLVRELPQEPRRQPYVPRKWFDPHEAGAGALVANMLYANRNLDWSTAAEVLALCSNGRMYVSASTVVMIGGGKAELTPHRLADLSTLIDMPAGDLAAMTGIPLPDGSPPEDPAADDAAALLWDVRRLSAQQVWQVAVRAEEMRYALPDDAIARRFRWTGPFRISRHPPNDRDS</sequence>
<keyword evidence="2" id="KW-1185">Reference proteome</keyword>
<dbReference type="InterPro" id="IPR010982">
    <property type="entry name" value="Lambda_DNA-bd_dom_sf"/>
</dbReference>
<dbReference type="Proteomes" id="UP001597083">
    <property type="component" value="Unassembled WGS sequence"/>
</dbReference>
<dbReference type="EMBL" id="JBHTIR010004401">
    <property type="protein sequence ID" value="MFD0857312.1"/>
    <property type="molecule type" value="Genomic_DNA"/>
</dbReference>
<gene>
    <name evidence="1" type="ORF">ACFQ07_34230</name>
</gene>
<name>A0ABW3CUP4_9ACTN</name>
<proteinExistence type="predicted"/>
<dbReference type="SUPFAM" id="SSF47413">
    <property type="entry name" value="lambda repressor-like DNA-binding domains"/>
    <property type="match status" value="1"/>
</dbReference>